<organism evidence="3 5">
    <name type="scientific">Streptococcus salivarius</name>
    <dbReference type="NCBI Taxonomy" id="1304"/>
    <lineage>
        <taxon>Bacteria</taxon>
        <taxon>Bacillati</taxon>
        <taxon>Bacillota</taxon>
        <taxon>Bacilli</taxon>
        <taxon>Lactobacillales</taxon>
        <taxon>Streptococcaceae</taxon>
        <taxon>Streptococcus</taxon>
    </lineage>
</organism>
<dbReference type="AlphaFoldDB" id="A0A074J170"/>
<dbReference type="EMBL" id="JJMT01000019">
    <property type="protein sequence ID" value="KEO44483.1"/>
    <property type="molecule type" value="Genomic_DNA"/>
</dbReference>
<dbReference type="EMBL" id="JAQMJT010000011">
    <property type="protein sequence ID" value="MDB8614521.1"/>
    <property type="molecule type" value="Genomic_DNA"/>
</dbReference>
<dbReference type="KEGG" id="strs:SSAL8618_08410"/>
<dbReference type="Proteomes" id="UP001210204">
    <property type="component" value="Unassembled WGS sequence"/>
</dbReference>
<name>A0A074J170_STRSL</name>
<feature type="transmembrane region" description="Helical" evidence="2">
    <location>
        <begin position="100"/>
        <end position="133"/>
    </location>
</feature>
<sequence length="250" mass="29063">MFRILKFDDDFVYLSHPDGRLKKIDRTLFDFDIKLGDRIDVYQDGDLTVVTPAEVQTDLSLEGDKSVKSHLLQGILDLFLETLNIHNNHLGDLKKIFTQLLITLFMAWSLLGVILVEILLFAESIIVFLWRLLVRLIKWMHIKDNTKVLIDETQKRHAKRERQKAQRREQERRRQEELEEREYLRETERQKELMIVEASLSQEAERESLSTSLALEQAGASSQSASEDLAEESQSTSESEVMSESAKSEK</sequence>
<protein>
    <submittedName>
        <fullName evidence="3">Membrane protein</fullName>
    </submittedName>
</protein>
<reference evidence="4" key="2">
    <citation type="submission" date="2023-01" db="EMBL/GenBank/DDBJ databases">
        <title>Human gut microbiome strain richness.</title>
        <authorList>
            <person name="Chen-Liaw A."/>
        </authorList>
    </citation>
    <scope>NUCLEOTIDE SEQUENCE</scope>
    <source>
        <strain evidence="4">1001095st1_G4_1001095IJ_161003</strain>
    </source>
</reference>
<evidence type="ECO:0000313" key="4">
    <source>
        <dbReference type="EMBL" id="MDB8614521.1"/>
    </source>
</evidence>
<gene>
    <name evidence="3" type="ORF">DL07_04160</name>
    <name evidence="4" type="ORF">PNU26_08935</name>
</gene>
<feature type="region of interest" description="Disordered" evidence="1">
    <location>
        <begin position="153"/>
        <end position="180"/>
    </location>
</feature>
<dbReference type="Proteomes" id="UP000027855">
    <property type="component" value="Unassembled WGS sequence"/>
</dbReference>
<keyword evidence="2" id="KW-0472">Membrane</keyword>
<feature type="compositionally biased region" description="Basic and acidic residues" evidence="1">
    <location>
        <begin position="163"/>
        <end position="180"/>
    </location>
</feature>
<feature type="compositionally biased region" description="Polar residues" evidence="1">
    <location>
        <begin position="232"/>
        <end position="242"/>
    </location>
</feature>
<feature type="region of interest" description="Disordered" evidence="1">
    <location>
        <begin position="207"/>
        <end position="250"/>
    </location>
</feature>
<keyword evidence="2" id="KW-0812">Transmembrane</keyword>
<reference evidence="3 5" key="1">
    <citation type="submission" date="2014-04" db="EMBL/GenBank/DDBJ databases">
        <title>Variable characteristics of bacteriocin-producing Streptococcus salivarius strains isolated from Malaysian subjects.</title>
        <authorList>
            <person name="Philip K."/>
            <person name="Barbour A."/>
        </authorList>
    </citation>
    <scope>NUCLEOTIDE SEQUENCE [LARGE SCALE GENOMIC DNA]</scope>
    <source>
        <strain evidence="3 5">NU10</strain>
    </source>
</reference>
<keyword evidence="2" id="KW-1133">Transmembrane helix</keyword>
<dbReference type="GeneID" id="93792828"/>
<comment type="caution">
    <text evidence="3">The sequence shown here is derived from an EMBL/GenBank/DDBJ whole genome shotgun (WGS) entry which is preliminary data.</text>
</comment>
<evidence type="ECO:0000313" key="3">
    <source>
        <dbReference type="EMBL" id="KEO44483.1"/>
    </source>
</evidence>
<accession>A0A074J170</accession>
<dbReference type="RefSeq" id="WP_014634961.1">
    <property type="nucleotide sequence ID" value="NZ_BPPT01000003.1"/>
</dbReference>
<evidence type="ECO:0000256" key="2">
    <source>
        <dbReference type="SAM" id="Phobius"/>
    </source>
</evidence>
<evidence type="ECO:0000313" key="5">
    <source>
        <dbReference type="Proteomes" id="UP000027855"/>
    </source>
</evidence>
<feature type="compositionally biased region" description="Low complexity" evidence="1">
    <location>
        <begin position="212"/>
        <end position="227"/>
    </location>
</feature>
<dbReference type="PATRIC" id="fig|1304.173.peg.1649"/>
<proteinExistence type="predicted"/>
<evidence type="ECO:0000256" key="1">
    <source>
        <dbReference type="SAM" id="MobiDB-lite"/>
    </source>
</evidence>